<dbReference type="InterPro" id="IPR029068">
    <property type="entry name" value="Glyas_Bleomycin-R_OHBP_Dase"/>
</dbReference>
<evidence type="ECO:0000259" key="1">
    <source>
        <dbReference type="PROSITE" id="PS51819"/>
    </source>
</evidence>
<name>A0A7V2B1X8_RHOMR</name>
<dbReference type="SUPFAM" id="SSF54593">
    <property type="entry name" value="Glyoxalase/Bleomycin resistance protein/Dihydroxybiphenyl dioxygenase"/>
    <property type="match status" value="1"/>
</dbReference>
<protein>
    <submittedName>
        <fullName evidence="2">VOC family protein</fullName>
    </submittedName>
</protein>
<sequence length="126" mass="14010">MTTLANVFQGLDTVLVRVQDIEVAKRWYVEKLGFAEPYFDPAERLAVFDLGGTTSLTLWELKLGEILCPSDHAGTFPIFSVVDARQTWALLRDRGVDVGQVVDSGGVTYFTFRDVDGNLLEACQVH</sequence>
<evidence type="ECO:0000313" key="2">
    <source>
        <dbReference type="EMBL" id="HER96808.1"/>
    </source>
</evidence>
<dbReference type="AlphaFoldDB" id="A0A7V2B1X8"/>
<dbReference type="InterPro" id="IPR037523">
    <property type="entry name" value="VOC_core"/>
</dbReference>
<dbReference type="PROSITE" id="PS51819">
    <property type="entry name" value="VOC"/>
    <property type="match status" value="1"/>
</dbReference>
<proteinExistence type="predicted"/>
<feature type="domain" description="VOC" evidence="1">
    <location>
        <begin position="10"/>
        <end position="125"/>
    </location>
</feature>
<gene>
    <name evidence="2" type="ORF">ENO59_09885</name>
</gene>
<organism evidence="2">
    <name type="scientific">Rhodothermus marinus</name>
    <name type="common">Rhodothermus obamensis</name>
    <dbReference type="NCBI Taxonomy" id="29549"/>
    <lineage>
        <taxon>Bacteria</taxon>
        <taxon>Pseudomonadati</taxon>
        <taxon>Rhodothermota</taxon>
        <taxon>Rhodothermia</taxon>
        <taxon>Rhodothermales</taxon>
        <taxon>Rhodothermaceae</taxon>
        <taxon>Rhodothermus</taxon>
    </lineage>
</organism>
<dbReference type="InterPro" id="IPR004360">
    <property type="entry name" value="Glyas_Fos-R_dOase_dom"/>
</dbReference>
<accession>A0A7V2B1X8</accession>
<dbReference type="Gene3D" id="3.10.180.10">
    <property type="entry name" value="2,3-Dihydroxybiphenyl 1,2-Dioxygenase, domain 1"/>
    <property type="match status" value="1"/>
</dbReference>
<reference evidence="2" key="1">
    <citation type="journal article" date="2020" name="mSystems">
        <title>Genome- and Community-Level Interaction Insights into Carbon Utilization and Element Cycling Functions of Hydrothermarchaeota in Hydrothermal Sediment.</title>
        <authorList>
            <person name="Zhou Z."/>
            <person name="Liu Y."/>
            <person name="Xu W."/>
            <person name="Pan J."/>
            <person name="Luo Z.H."/>
            <person name="Li M."/>
        </authorList>
    </citation>
    <scope>NUCLEOTIDE SEQUENCE [LARGE SCALE GENOMIC DNA]</scope>
    <source>
        <strain evidence="2">SpSt-143</strain>
    </source>
</reference>
<dbReference type="Pfam" id="PF00903">
    <property type="entry name" value="Glyoxalase"/>
    <property type="match status" value="1"/>
</dbReference>
<dbReference type="EMBL" id="DSGB01000006">
    <property type="protein sequence ID" value="HER96808.1"/>
    <property type="molecule type" value="Genomic_DNA"/>
</dbReference>
<dbReference type="CDD" id="cd06587">
    <property type="entry name" value="VOC"/>
    <property type="match status" value="1"/>
</dbReference>
<comment type="caution">
    <text evidence="2">The sequence shown here is derived from an EMBL/GenBank/DDBJ whole genome shotgun (WGS) entry which is preliminary data.</text>
</comment>